<sequence>MLPLPYNITDTDKEFGELLKGKLKEFSATFAINLENQEKVLQYFRVSLEHCNANNLPKSKAIWNIASYVSIISFDLKVIVKNMTFAVLEWEKRYFARQAALLIHEACDGLLNLLGKQFREILKDLPDSDSLKSDLNIIAKRLNDYKVTHKPNLNTIRNFSIAHRDMEVLSQIEIICAISWVDAINFSSEFDRILNDLGSFMKKFLTSGYFD</sequence>
<protein>
    <recommendedName>
        <fullName evidence="3">HEPN AbiU2-like domain-containing protein</fullName>
    </recommendedName>
</protein>
<reference evidence="2" key="1">
    <citation type="submission" date="2016-10" db="EMBL/GenBank/DDBJ databases">
        <authorList>
            <person name="Varghese N."/>
            <person name="Submissions S."/>
        </authorList>
    </citation>
    <scope>NUCLEOTIDE SEQUENCE [LARGE SCALE GENOMIC DNA]</scope>
    <source>
        <strain evidence="2">DSM 3695</strain>
    </source>
</reference>
<dbReference type="EMBL" id="FOJG01000003">
    <property type="protein sequence ID" value="SEW57463.1"/>
    <property type="molecule type" value="Genomic_DNA"/>
</dbReference>
<proteinExistence type="predicted"/>
<keyword evidence="2" id="KW-1185">Reference proteome</keyword>
<evidence type="ECO:0000313" key="2">
    <source>
        <dbReference type="Proteomes" id="UP000199310"/>
    </source>
</evidence>
<gene>
    <name evidence="1" type="ORF">SAMN04488122_6795</name>
</gene>
<accession>A0A1I0SE16</accession>
<dbReference type="OrthoDB" id="7107839at2"/>
<evidence type="ECO:0000313" key="1">
    <source>
        <dbReference type="EMBL" id="SEW57463.1"/>
    </source>
</evidence>
<dbReference type="Proteomes" id="UP000199310">
    <property type="component" value="Unassembled WGS sequence"/>
</dbReference>
<dbReference type="STRING" id="29529.SAMN04488122_6795"/>
<organism evidence="1 2">
    <name type="scientific">Chitinophaga arvensicola</name>
    <dbReference type="NCBI Taxonomy" id="29529"/>
    <lineage>
        <taxon>Bacteria</taxon>
        <taxon>Pseudomonadati</taxon>
        <taxon>Bacteroidota</taxon>
        <taxon>Chitinophagia</taxon>
        <taxon>Chitinophagales</taxon>
        <taxon>Chitinophagaceae</taxon>
        <taxon>Chitinophaga</taxon>
    </lineage>
</organism>
<evidence type="ECO:0008006" key="3">
    <source>
        <dbReference type="Google" id="ProtNLM"/>
    </source>
</evidence>
<dbReference type="RefSeq" id="WP_089904819.1">
    <property type="nucleotide sequence ID" value="NZ_FOJG01000003.1"/>
</dbReference>
<name>A0A1I0SE16_9BACT</name>
<dbReference type="AlphaFoldDB" id="A0A1I0SE16"/>